<comment type="caution">
    <text evidence="2">The sequence shown here is derived from an EMBL/GenBank/DDBJ whole genome shotgun (WGS) entry which is preliminary data.</text>
</comment>
<protein>
    <submittedName>
        <fullName evidence="2">Uncharacterized protein</fullName>
    </submittedName>
</protein>
<evidence type="ECO:0000313" key="2">
    <source>
        <dbReference type="EMBL" id="GAW09951.1"/>
    </source>
</evidence>
<gene>
    <name evidence="2" type="ORF">LENED_012170</name>
</gene>
<keyword evidence="1" id="KW-0472">Membrane</keyword>
<evidence type="ECO:0000256" key="1">
    <source>
        <dbReference type="SAM" id="Phobius"/>
    </source>
</evidence>
<keyword evidence="1" id="KW-1133">Transmembrane helix</keyword>
<evidence type="ECO:0000313" key="3">
    <source>
        <dbReference type="Proteomes" id="UP000188533"/>
    </source>
</evidence>
<proteinExistence type="predicted"/>
<feature type="transmembrane region" description="Helical" evidence="1">
    <location>
        <begin position="78"/>
        <end position="99"/>
    </location>
</feature>
<reference evidence="2 3" key="1">
    <citation type="submission" date="2016-08" db="EMBL/GenBank/DDBJ databases">
        <authorList>
            <consortium name="Lentinula edodes genome sequencing consortium"/>
            <person name="Sakamoto Y."/>
            <person name="Nakade K."/>
            <person name="Sato S."/>
            <person name="Yoshida Y."/>
            <person name="Miyazaki K."/>
            <person name="Natsume S."/>
            <person name="Konno N."/>
        </authorList>
    </citation>
    <scope>NUCLEOTIDE SEQUENCE [LARGE SCALE GENOMIC DNA]</scope>
    <source>
        <strain evidence="2 3">NBRC 111202</strain>
    </source>
</reference>
<keyword evidence="3" id="KW-1185">Reference proteome</keyword>
<name>A0A1Q3ERW7_LENED</name>
<feature type="transmembrane region" description="Helical" evidence="1">
    <location>
        <begin position="127"/>
        <end position="149"/>
    </location>
</feature>
<dbReference type="EMBL" id="BDGU01001454">
    <property type="protein sequence ID" value="GAW09951.1"/>
    <property type="molecule type" value="Genomic_DNA"/>
</dbReference>
<dbReference type="AlphaFoldDB" id="A0A1Q3ERW7"/>
<sequence>MSAKVSKSITNEPVAADTMDLYRDFHLPLSEKNSSVVLPPPYAESHVHLHPDQLDDDCSSPHQCPNAQRCHGSRLRRVVLPTVVSLVSLGGLLALTYVLDAFFEVGEAGSLFKRATDGNGTFVNNKLYLIIVFVGLLLVVILGICLSAWCCRGSFENPLCCPCYLCACCGGLACLECIGCGLCAEGIENA</sequence>
<accession>A0A1Q3ERW7</accession>
<keyword evidence="1" id="KW-0812">Transmembrane</keyword>
<dbReference type="Proteomes" id="UP000188533">
    <property type="component" value="Unassembled WGS sequence"/>
</dbReference>
<reference evidence="2 3" key="2">
    <citation type="submission" date="2017-02" db="EMBL/GenBank/DDBJ databases">
        <title>A genome survey and senescence transcriptome analysis in Lentinula edodes.</title>
        <authorList>
            <person name="Sakamoto Y."/>
            <person name="Nakade K."/>
            <person name="Sato S."/>
            <person name="Yoshida Y."/>
            <person name="Miyazaki K."/>
            <person name="Natsume S."/>
            <person name="Konno N."/>
        </authorList>
    </citation>
    <scope>NUCLEOTIDE SEQUENCE [LARGE SCALE GENOMIC DNA]</scope>
    <source>
        <strain evidence="2 3">NBRC 111202</strain>
    </source>
</reference>
<organism evidence="2 3">
    <name type="scientific">Lentinula edodes</name>
    <name type="common">Shiitake mushroom</name>
    <name type="synonym">Lentinus edodes</name>
    <dbReference type="NCBI Taxonomy" id="5353"/>
    <lineage>
        <taxon>Eukaryota</taxon>
        <taxon>Fungi</taxon>
        <taxon>Dikarya</taxon>
        <taxon>Basidiomycota</taxon>
        <taxon>Agaricomycotina</taxon>
        <taxon>Agaricomycetes</taxon>
        <taxon>Agaricomycetidae</taxon>
        <taxon>Agaricales</taxon>
        <taxon>Marasmiineae</taxon>
        <taxon>Omphalotaceae</taxon>
        <taxon>Lentinula</taxon>
    </lineage>
</organism>